<keyword evidence="1" id="KW-0560">Oxidoreductase</keyword>
<dbReference type="Proteomes" id="UP000807306">
    <property type="component" value="Unassembled WGS sequence"/>
</dbReference>
<dbReference type="Gene3D" id="3.20.20.100">
    <property type="entry name" value="NADP-dependent oxidoreductase domain"/>
    <property type="match status" value="1"/>
</dbReference>
<feature type="domain" description="NADP-dependent oxidoreductase" evidence="2">
    <location>
        <begin position="15"/>
        <end position="304"/>
    </location>
</feature>
<evidence type="ECO:0000259" key="2">
    <source>
        <dbReference type="Pfam" id="PF00248"/>
    </source>
</evidence>
<dbReference type="OrthoDB" id="37537at2759"/>
<dbReference type="AlphaFoldDB" id="A0A9P6EEW9"/>
<dbReference type="InterPro" id="IPR023210">
    <property type="entry name" value="NADP_OxRdtase_dom"/>
</dbReference>
<dbReference type="SUPFAM" id="SSF51430">
    <property type="entry name" value="NAD(P)-linked oxidoreductase"/>
    <property type="match status" value="1"/>
</dbReference>
<dbReference type="GO" id="GO:0005737">
    <property type="term" value="C:cytoplasm"/>
    <property type="evidence" value="ECO:0007669"/>
    <property type="project" value="TreeGrafter"/>
</dbReference>
<protein>
    <submittedName>
        <fullName evidence="3">NADP-dependent oxidoreductase domain-containing protein</fullName>
    </submittedName>
</protein>
<dbReference type="InterPro" id="IPR050791">
    <property type="entry name" value="Aldo-Keto_reductase"/>
</dbReference>
<evidence type="ECO:0000313" key="3">
    <source>
        <dbReference type="EMBL" id="KAF9527695.1"/>
    </source>
</evidence>
<organism evidence="3 4">
    <name type="scientific">Crepidotus variabilis</name>
    <dbReference type="NCBI Taxonomy" id="179855"/>
    <lineage>
        <taxon>Eukaryota</taxon>
        <taxon>Fungi</taxon>
        <taxon>Dikarya</taxon>
        <taxon>Basidiomycota</taxon>
        <taxon>Agaricomycotina</taxon>
        <taxon>Agaricomycetes</taxon>
        <taxon>Agaricomycetidae</taxon>
        <taxon>Agaricales</taxon>
        <taxon>Agaricineae</taxon>
        <taxon>Crepidotaceae</taxon>
        <taxon>Crepidotus</taxon>
    </lineage>
</organism>
<dbReference type="InterPro" id="IPR036812">
    <property type="entry name" value="NAD(P)_OxRdtase_dom_sf"/>
</dbReference>
<comment type="caution">
    <text evidence="3">The sequence shown here is derived from an EMBL/GenBank/DDBJ whole genome shotgun (WGS) entry which is preliminary data.</text>
</comment>
<dbReference type="Pfam" id="PF00248">
    <property type="entry name" value="Aldo_ket_red"/>
    <property type="match status" value="1"/>
</dbReference>
<dbReference type="PANTHER" id="PTHR43625">
    <property type="entry name" value="AFLATOXIN B1 ALDEHYDE REDUCTASE"/>
    <property type="match status" value="1"/>
</dbReference>
<proteinExistence type="predicted"/>
<name>A0A9P6EEW9_9AGAR</name>
<keyword evidence="4" id="KW-1185">Reference proteome</keyword>
<evidence type="ECO:0000256" key="1">
    <source>
        <dbReference type="ARBA" id="ARBA00023002"/>
    </source>
</evidence>
<reference evidence="3" key="1">
    <citation type="submission" date="2020-11" db="EMBL/GenBank/DDBJ databases">
        <authorList>
            <consortium name="DOE Joint Genome Institute"/>
            <person name="Ahrendt S."/>
            <person name="Riley R."/>
            <person name="Andreopoulos W."/>
            <person name="Labutti K."/>
            <person name="Pangilinan J."/>
            <person name="Ruiz-Duenas F.J."/>
            <person name="Barrasa J.M."/>
            <person name="Sanchez-Garcia M."/>
            <person name="Camarero S."/>
            <person name="Miyauchi S."/>
            <person name="Serrano A."/>
            <person name="Linde D."/>
            <person name="Babiker R."/>
            <person name="Drula E."/>
            <person name="Ayuso-Fernandez I."/>
            <person name="Pacheco R."/>
            <person name="Padilla G."/>
            <person name="Ferreira P."/>
            <person name="Barriuso J."/>
            <person name="Kellner H."/>
            <person name="Castanera R."/>
            <person name="Alfaro M."/>
            <person name="Ramirez L."/>
            <person name="Pisabarro A.G."/>
            <person name="Kuo A."/>
            <person name="Tritt A."/>
            <person name="Lipzen A."/>
            <person name="He G."/>
            <person name="Yan M."/>
            <person name="Ng V."/>
            <person name="Cullen D."/>
            <person name="Martin F."/>
            <person name="Rosso M.-N."/>
            <person name="Henrissat B."/>
            <person name="Hibbett D."/>
            <person name="Martinez A.T."/>
            <person name="Grigoriev I.V."/>
        </authorList>
    </citation>
    <scope>NUCLEOTIDE SEQUENCE</scope>
    <source>
        <strain evidence="3">CBS 506.95</strain>
    </source>
</reference>
<sequence>MPLPTRRIGKDSVSEIGFGAMGLSAFYGGVPSDEERLKILDTVFAEGCTFWDTADIYGDSEALLGKWFQRSGRRNQIFLSTKFGFTVEGANNTPEYMRSRITNSLKLLRTNRIDLYFAHRVNRETPIEQTIRAMAELIKEGKVRYLGLSEVSADTLRRAHAVHPIAAVQVEYSPLTLDIEQIGLLQACRELGVAVIAYSPLGRGMLTGAIRKNSDFDADDLRRYIPKYSQENFPKLLEVIDFLAELGNKHQATPGQITLAWLLAQGPDIIPIPGTKNVKYLRENLGATKIKLSAKEVVAIRKLVEKADLGGYERYPVGFNDDLHVDTVMELN</sequence>
<dbReference type="GO" id="GO:0016491">
    <property type="term" value="F:oxidoreductase activity"/>
    <property type="evidence" value="ECO:0007669"/>
    <property type="project" value="UniProtKB-KW"/>
</dbReference>
<dbReference type="EMBL" id="MU157859">
    <property type="protein sequence ID" value="KAF9527695.1"/>
    <property type="molecule type" value="Genomic_DNA"/>
</dbReference>
<evidence type="ECO:0000313" key="4">
    <source>
        <dbReference type="Proteomes" id="UP000807306"/>
    </source>
</evidence>
<gene>
    <name evidence="3" type="ORF">CPB83DRAFT_768121</name>
</gene>
<accession>A0A9P6EEW9</accession>
<dbReference type="PANTHER" id="PTHR43625:SF40">
    <property type="entry name" value="ALDO-KETO REDUCTASE YAKC [NADP(+)]"/>
    <property type="match status" value="1"/>
</dbReference>